<evidence type="ECO:0000313" key="3">
    <source>
        <dbReference type="Proteomes" id="UP000479710"/>
    </source>
</evidence>
<feature type="region of interest" description="Disordered" evidence="1">
    <location>
        <begin position="135"/>
        <end position="154"/>
    </location>
</feature>
<feature type="compositionally biased region" description="Basic and acidic residues" evidence="1">
    <location>
        <begin position="9"/>
        <end position="24"/>
    </location>
</feature>
<feature type="compositionally biased region" description="Pro residues" evidence="1">
    <location>
        <begin position="47"/>
        <end position="59"/>
    </location>
</feature>
<evidence type="ECO:0000313" key="2">
    <source>
        <dbReference type="EMBL" id="KAF0891977.1"/>
    </source>
</evidence>
<keyword evidence="3" id="KW-1185">Reference proteome</keyword>
<dbReference type="Gene3D" id="1.20.1300.20">
    <property type="entry name" value="Peptidase C65 Otubain, subdomain 2"/>
    <property type="match status" value="1"/>
</dbReference>
<dbReference type="Proteomes" id="UP000479710">
    <property type="component" value="Unassembled WGS sequence"/>
</dbReference>
<proteinExistence type="predicted"/>
<accession>A0A6G1BWB1</accession>
<feature type="compositionally biased region" description="Basic and acidic residues" evidence="1">
    <location>
        <begin position="111"/>
        <end position="127"/>
    </location>
</feature>
<organism evidence="2 3">
    <name type="scientific">Oryza meyeriana var. granulata</name>
    <dbReference type="NCBI Taxonomy" id="110450"/>
    <lineage>
        <taxon>Eukaryota</taxon>
        <taxon>Viridiplantae</taxon>
        <taxon>Streptophyta</taxon>
        <taxon>Embryophyta</taxon>
        <taxon>Tracheophyta</taxon>
        <taxon>Spermatophyta</taxon>
        <taxon>Magnoliopsida</taxon>
        <taxon>Liliopsida</taxon>
        <taxon>Poales</taxon>
        <taxon>Poaceae</taxon>
        <taxon>BOP clade</taxon>
        <taxon>Oryzoideae</taxon>
        <taxon>Oryzeae</taxon>
        <taxon>Oryzinae</taxon>
        <taxon>Oryza</taxon>
        <taxon>Oryza meyeriana</taxon>
    </lineage>
</organism>
<feature type="compositionally biased region" description="Gly residues" evidence="1">
    <location>
        <begin position="76"/>
        <end position="85"/>
    </location>
</feature>
<reference evidence="2 3" key="1">
    <citation type="submission" date="2019-11" db="EMBL/GenBank/DDBJ databases">
        <title>Whole genome sequence of Oryza granulata.</title>
        <authorList>
            <person name="Li W."/>
        </authorList>
    </citation>
    <scope>NUCLEOTIDE SEQUENCE [LARGE SCALE GENOMIC DNA]</scope>
    <source>
        <strain evidence="3">cv. Menghai</strain>
        <tissue evidence="2">Leaf</tissue>
    </source>
</reference>
<dbReference type="InterPro" id="IPR042467">
    <property type="entry name" value="Peptidase_C65_otubain_sub2"/>
</dbReference>
<feature type="region of interest" description="Disordered" evidence="1">
    <location>
        <begin position="1"/>
        <end position="129"/>
    </location>
</feature>
<dbReference type="EMBL" id="SPHZ02000011">
    <property type="protein sequence ID" value="KAF0891977.1"/>
    <property type="molecule type" value="Genomic_DNA"/>
</dbReference>
<name>A0A6G1BWB1_9ORYZ</name>
<evidence type="ECO:0000256" key="1">
    <source>
        <dbReference type="SAM" id="MobiDB-lite"/>
    </source>
</evidence>
<comment type="caution">
    <text evidence="2">The sequence shown here is derived from an EMBL/GenBank/DDBJ whole genome shotgun (WGS) entry which is preliminary data.</text>
</comment>
<sequence>MASASGPPKDQEPVHRRGQRERQESTSSSSAAAAQGGAAASLRGRAPRPPSQGRPPTPPRRSTVESLTQGRAHEQPGGGGRGTGGSSSAAAAVDQKGKRKIGEGSSSPPPDNREQAQRKSEPPKEKLLGSSMRALRSHAKKLSDSPISPELSHPDAEDAVKDIELVMNLGRCMETGNEQVLDREDTDEEQRLLAAVEVEVKPMAMQIDYPEMATAFSWSHEVFKKLIENVIRWKSIQNGVASTDSRKQELLNFFSSKSTSNGSKKNILESTFLGFILILCF</sequence>
<feature type="compositionally biased region" description="Low complexity" evidence="1">
    <location>
        <begin position="25"/>
        <end position="44"/>
    </location>
</feature>
<protein>
    <submittedName>
        <fullName evidence="2">Uncharacterized protein</fullName>
    </submittedName>
</protein>
<dbReference type="AlphaFoldDB" id="A0A6G1BWB1"/>
<gene>
    <name evidence="2" type="ORF">E2562_011353</name>
</gene>